<dbReference type="AlphaFoldDB" id="A0A133XLE1"/>
<dbReference type="RefSeq" id="WP_066881280.1">
    <property type="nucleotide sequence ID" value="NZ_LODL01000010.1"/>
</dbReference>
<dbReference type="STRING" id="281362.AT959_05145"/>
<protein>
    <submittedName>
        <fullName evidence="1">Uncharacterized protein</fullName>
    </submittedName>
</protein>
<evidence type="ECO:0000313" key="2">
    <source>
        <dbReference type="Proteomes" id="UP000070186"/>
    </source>
</evidence>
<gene>
    <name evidence="1" type="ORF">AT959_05145</name>
</gene>
<proteinExistence type="predicted"/>
<accession>A0A133XLE1</accession>
<sequence>MSRKTLREISRLFNVEKTNTPGAVAVLKINALPGDKGLRFVGTVQVGAVVYDVASDSGKIKTFSDVDSYLKFAAKAAEKGNGVYTVEINTGELLASTVPNDMKSWAESQIVRLNKSKVSQQALIVSIDEQLGLMVGWENGNSAQQAKKLETQAQRACVVTDIAAIDTEVARLAVIAAG</sequence>
<keyword evidence="2" id="KW-1185">Reference proteome</keyword>
<organism evidence="1 2">
    <name type="scientific">Dechloromonas denitrificans</name>
    <dbReference type="NCBI Taxonomy" id="281362"/>
    <lineage>
        <taxon>Bacteria</taxon>
        <taxon>Pseudomonadati</taxon>
        <taxon>Pseudomonadota</taxon>
        <taxon>Betaproteobacteria</taxon>
        <taxon>Rhodocyclales</taxon>
        <taxon>Azonexaceae</taxon>
        <taxon>Dechloromonas</taxon>
    </lineage>
</organism>
<dbReference type="Proteomes" id="UP000070186">
    <property type="component" value="Unassembled WGS sequence"/>
</dbReference>
<evidence type="ECO:0000313" key="1">
    <source>
        <dbReference type="EMBL" id="KXB31741.1"/>
    </source>
</evidence>
<dbReference type="EMBL" id="LODL01000010">
    <property type="protein sequence ID" value="KXB31741.1"/>
    <property type="molecule type" value="Genomic_DNA"/>
</dbReference>
<reference evidence="1 2" key="1">
    <citation type="submission" date="2015-12" db="EMBL/GenBank/DDBJ databases">
        <title>Nitrous oxide reduction kinetics distinguish bacteria harboring typical versus atypical NosZ.</title>
        <authorList>
            <person name="Yoon S."/>
            <person name="Nissen S."/>
            <person name="Park D."/>
            <person name="Sanford R.A."/>
            <person name="Loeffler F.E."/>
        </authorList>
    </citation>
    <scope>NUCLEOTIDE SEQUENCE [LARGE SCALE GENOMIC DNA]</scope>
    <source>
        <strain evidence="1 2">ATCC BAA-841</strain>
    </source>
</reference>
<name>A0A133XLE1_9RHOO</name>
<comment type="caution">
    <text evidence="1">The sequence shown here is derived from an EMBL/GenBank/DDBJ whole genome shotgun (WGS) entry which is preliminary data.</text>
</comment>